<feature type="domain" description="CCHC-type" evidence="2">
    <location>
        <begin position="90"/>
        <end position="103"/>
    </location>
</feature>
<protein>
    <recommendedName>
        <fullName evidence="2">CCHC-type domain-containing protein</fullName>
    </recommendedName>
</protein>
<keyword evidence="4" id="KW-1185">Reference proteome</keyword>
<dbReference type="AlphaFoldDB" id="A0A484MWH6"/>
<accession>A0A484MWH6</accession>
<name>A0A484MWH6_9ASTE</name>
<sequence length="111" mass="12191">MLQDTVKLSHEVYVLVIAAFKDLYLQASKVAYGEEATNEDISNPIEIEQGYIGDPCVAKMKGRSRVGSTGSNNGRYKGGFERAMEKVRSCRGCGEIGHDKRNCATKSSKKL</sequence>
<organism evidence="3 4">
    <name type="scientific">Cuscuta campestris</name>
    <dbReference type="NCBI Taxonomy" id="132261"/>
    <lineage>
        <taxon>Eukaryota</taxon>
        <taxon>Viridiplantae</taxon>
        <taxon>Streptophyta</taxon>
        <taxon>Embryophyta</taxon>
        <taxon>Tracheophyta</taxon>
        <taxon>Spermatophyta</taxon>
        <taxon>Magnoliopsida</taxon>
        <taxon>eudicotyledons</taxon>
        <taxon>Gunneridae</taxon>
        <taxon>Pentapetalae</taxon>
        <taxon>asterids</taxon>
        <taxon>lamiids</taxon>
        <taxon>Solanales</taxon>
        <taxon>Convolvulaceae</taxon>
        <taxon>Cuscuteae</taxon>
        <taxon>Cuscuta</taxon>
        <taxon>Cuscuta subgen. Grammica</taxon>
        <taxon>Cuscuta sect. Cleistogrammica</taxon>
    </lineage>
</organism>
<dbReference type="GO" id="GO:0008270">
    <property type="term" value="F:zinc ion binding"/>
    <property type="evidence" value="ECO:0007669"/>
    <property type="project" value="UniProtKB-KW"/>
</dbReference>
<dbReference type="InterPro" id="IPR001878">
    <property type="entry name" value="Znf_CCHC"/>
</dbReference>
<evidence type="ECO:0000313" key="4">
    <source>
        <dbReference type="Proteomes" id="UP000595140"/>
    </source>
</evidence>
<evidence type="ECO:0000259" key="2">
    <source>
        <dbReference type="PROSITE" id="PS50158"/>
    </source>
</evidence>
<keyword evidence="1" id="KW-0862">Zinc</keyword>
<keyword evidence="1" id="KW-0479">Metal-binding</keyword>
<gene>
    <name evidence="3" type="ORF">CCAM_LOCUS34553</name>
</gene>
<evidence type="ECO:0000313" key="3">
    <source>
        <dbReference type="EMBL" id="VFQ92777.1"/>
    </source>
</evidence>
<evidence type="ECO:0000256" key="1">
    <source>
        <dbReference type="PROSITE-ProRule" id="PRU00047"/>
    </source>
</evidence>
<dbReference type="Proteomes" id="UP000595140">
    <property type="component" value="Unassembled WGS sequence"/>
</dbReference>
<proteinExistence type="predicted"/>
<keyword evidence="1" id="KW-0863">Zinc-finger</keyword>
<dbReference type="EMBL" id="OOIL02004668">
    <property type="protein sequence ID" value="VFQ92777.1"/>
    <property type="molecule type" value="Genomic_DNA"/>
</dbReference>
<dbReference type="PROSITE" id="PS50158">
    <property type="entry name" value="ZF_CCHC"/>
    <property type="match status" value="1"/>
</dbReference>
<reference evidence="3 4" key="1">
    <citation type="submission" date="2018-04" db="EMBL/GenBank/DDBJ databases">
        <authorList>
            <person name="Vogel A."/>
        </authorList>
    </citation>
    <scope>NUCLEOTIDE SEQUENCE [LARGE SCALE GENOMIC DNA]</scope>
</reference>
<dbReference type="GO" id="GO:0003676">
    <property type="term" value="F:nucleic acid binding"/>
    <property type="evidence" value="ECO:0007669"/>
    <property type="project" value="InterPro"/>
</dbReference>